<dbReference type="Proteomes" id="UP000184368">
    <property type="component" value="Unassembled WGS sequence"/>
</dbReference>
<reference evidence="5 6" key="1">
    <citation type="submission" date="2016-11" db="EMBL/GenBank/DDBJ databases">
        <authorList>
            <person name="Jaros S."/>
            <person name="Januszkiewicz K."/>
            <person name="Wedrychowicz H."/>
        </authorList>
    </citation>
    <scope>NUCLEOTIDE SEQUENCE [LARGE SCALE GENOMIC DNA]</scope>
    <source>
        <strain evidence="5 6">DSM 26897</strain>
    </source>
</reference>
<proteinExistence type="inferred from homology"/>
<evidence type="ECO:0000313" key="6">
    <source>
        <dbReference type="Proteomes" id="UP000184368"/>
    </source>
</evidence>
<dbReference type="Gene3D" id="3.20.20.140">
    <property type="entry name" value="Metal-dependent hydrolases"/>
    <property type="match status" value="1"/>
</dbReference>
<comment type="catalytic activity">
    <reaction evidence="4">
        <text>O-phospho-L-tyrosyl-[protein] + H2O = L-tyrosyl-[protein] + phosphate</text>
        <dbReference type="Rhea" id="RHEA:10684"/>
        <dbReference type="Rhea" id="RHEA-COMP:10136"/>
        <dbReference type="Rhea" id="RHEA-COMP:20101"/>
        <dbReference type="ChEBI" id="CHEBI:15377"/>
        <dbReference type="ChEBI" id="CHEBI:43474"/>
        <dbReference type="ChEBI" id="CHEBI:46858"/>
        <dbReference type="ChEBI" id="CHEBI:61978"/>
        <dbReference type="EC" id="3.1.3.48"/>
    </reaction>
</comment>
<evidence type="ECO:0000313" key="5">
    <source>
        <dbReference type="EMBL" id="SHF69854.1"/>
    </source>
</evidence>
<comment type="similarity">
    <text evidence="1">Belongs to the metallo-dependent hydrolases superfamily. CpsB/CapC family.</text>
</comment>
<evidence type="ECO:0000256" key="1">
    <source>
        <dbReference type="ARBA" id="ARBA00005750"/>
    </source>
</evidence>
<evidence type="ECO:0000256" key="2">
    <source>
        <dbReference type="ARBA" id="ARBA00013064"/>
    </source>
</evidence>
<dbReference type="AlphaFoldDB" id="A0A1M5DSK8"/>
<dbReference type="InterPro" id="IPR016195">
    <property type="entry name" value="Pol/histidinol_Pase-like"/>
</dbReference>
<evidence type="ECO:0000256" key="4">
    <source>
        <dbReference type="ARBA" id="ARBA00051722"/>
    </source>
</evidence>
<dbReference type="Pfam" id="PF19567">
    <property type="entry name" value="CpsB_CapC"/>
    <property type="match status" value="1"/>
</dbReference>
<dbReference type="GO" id="GO:0004725">
    <property type="term" value="F:protein tyrosine phosphatase activity"/>
    <property type="evidence" value="ECO:0007669"/>
    <property type="project" value="UniProtKB-EC"/>
</dbReference>
<dbReference type="STRING" id="1302690.BUE76_19875"/>
<dbReference type="EC" id="3.1.3.48" evidence="2"/>
<evidence type="ECO:0000256" key="3">
    <source>
        <dbReference type="ARBA" id="ARBA00022801"/>
    </source>
</evidence>
<name>A0A1M5DSK8_9BACT</name>
<sequence length="251" mass="28891">MFLFRRKNIRTPDLSWLNLDLHNHILPGIDDGSPNLETSLQLVRGMLELGVKHFIATPHILWEVYPNTPVSINDARKELAATLKSEGVDCTLRAAAEYFIDDHLVELLHQKDSLLCLPHKMVLAEFSMVTAPFELQQLFYDMQLQGYQPLLAHPERYIYLGRSRQVFDTLHDAGVYFQLNLMSLVGHYGRTVQELANYLLDKGYYQFAGTDLHSPRQLEVLQKLAASELIDKLRDYPFRNKDLPVQVGQLD</sequence>
<protein>
    <recommendedName>
        <fullName evidence="2">protein-tyrosine-phosphatase</fullName>
        <ecNumber evidence="2">3.1.3.48</ecNumber>
    </recommendedName>
</protein>
<dbReference type="PANTHER" id="PTHR39181:SF1">
    <property type="entry name" value="TYROSINE-PROTEIN PHOSPHATASE YWQE"/>
    <property type="match status" value="1"/>
</dbReference>
<dbReference type="EMBL" id="FQUO01000011">
    <property type="protein sequence ID" value="SHF69854.1"/>
    <property type="molecule type" value="Genomic_DNA"/>
</dbReference>
<dbReference type="InterPro" id="IPR016667">
    <property type="entry name" value="Caps_polysacc_synth_CpsB/CapC"/>
</dbReference>
<accession>A0A1M5DSK8</accession>
<gene>
    <name evidence="5" type="ORF">SAMN05444008_11165</name>
</gene>
<keyword evidence="3" id="KW-0378">Hydrolase</keyword>
<keyword evidence="6" id="KW-1185">Reference proteome</keyword>
<dbReference type="PANTHER" id="PTHR39181">
    <property type="entry name" value="TYROSINE-PROTEIN PHOSPHATASE YWQE"/>
    <property type="match status" value="1"/>
</dbReference>
<organism evidence="5 6">
    <name type="scientific">Cnuella takakiae</name>
    <dbReference type="NCBI Taxonomy" id="1302690"/>
    <lineage>
        <taxon>Bacteria</taxon>
        <taxon>Pseudomonadati</taxon>
        <taxon>Bacteroidota</taxon>
        <taxon>Chitinophagia</taxon>
        <taxon>Chitinophagales</taxon>
        <taxon>Chitinophagaceae</taxon>
        <taxon>Cnuella</taxon>
    </lineage>
</organism>
<dbReference type="SUPFAM" id="SSF89550">
    <property type="entry name" value="PHP domain-like"/>
    <property type="match status" value="1"/>
</dbReference>
<dbReference type="GO" id="GO:0030145">
    <property type="term" value="F:manganese ion binding"/>
    <property type="evidence" value="ECO:0007669"/>
    <property type="project" value="InterPro"/>
</dbReference>